<accession>A0A7G5VUQ8</accession>
<evidence type="ECO:0000256" key="2">
    <source>
        <dbReference type="ARBA" id="ARBA00022730"/>
    </source>
</evidence>
<dbReference type="NCBIfam" id="TIGR00029">
    <property type="entry name" value="S20"/>
    <property type="match status" value="1"/>
</dbReference>
<dbReference type="InterPro" id="IPR036510">
    <property type="entry name" value="Ribosomal_bS20_sf"/>
</dbReference>
<dbReference type="AlphaFoldDB" id="A0A7G5VUQ8"/>
<dbReference type="Pfam" id="PF01649">
    <property type="entry name" value="Ribosomal_S20p"/>
    <property type="match status" value="2"/>
</dbReference>
<keyword evidence="4 6" id="KW-0689">Ribosomal protein</keyword>
<dbReference type="HAMAP" id="MF_00500">
    <property type="entry name" value="Ribosomal_bS20"/>
    <property type="match status" value="1"/>
</dbReference>
<geneLocation type="chloroplast" evidence="7"/>
<protein>
    <recommendedName>
        <fullName evidence="6">Small ribosomal subunit protein bS20c</fullName>
    </recommendedName>
</protein>
<gene>
    <name evidence="6 7" type="primary">rps20</name>
</gene>
<keyword evidence="3 6" id="KW-0694">RNA-binding</keyword>
<dbReference type="GO" id="GO:0003735">
    <property type="term" value="F:structural constituent of ribosome"/>
    <property type="evidence" value="ECO:0007669"/>
    <property type="project" value="InterPro"/>
</dbReference>
<dbReference type="GO" id="GO:0015935">
    <property type="term" value="C:small ribosomal subunit"/>
    <property type="evidence" value="ECO:0007669"/>
    <property type="project" value="TreeGrafter"/>
</dbReference>
<dbReference type="PANTHER" id="PTHR33398:SF1">
    <property type="entry name" value="SMALL RIBOSOMAL SUBUNIT PROTEIN BS20C"/>
    <property type="match status" value="1"/>
</dbReference>
<dbReference type="GO" id="GO:0009507">
    <property type="term" value="C:chloroplast"/>
    <property type="evidence" value="ECO:0007669"/>
    <property type="project" value="UniProtKB-SubCell"/>
</dbReference>
<dbReference type="Gene3D" id="1.20.58.110">
    <property type="entry name" value="Ribosomal protein S20"/>
    <property type="match status" value="2"/>
</dbReference>
<evidence type="ECO:0000256" key="1">
    <source>
        <dbReference type="ARBA" id="ARBA00007634"/>
    </source>
</evidence>
<keyword evidence="2 6" id="KW-0699">rRNA-binding</keyword>
<dbReference type="GO" id="GO:0070181">
    <property type="term" value="F:small ribosomal subunit rRNA binding"/>
    <property type="evidence" value="ECO:0007669"/>
    <property type="project" value="TreeGrafter"/>
</dbReference>
<reference evidence="7" key="1">
    <citation type="submission" date="2019-09" db="EMBL/GenBank/DDBJ databases">
        <authorList>
            <person name="Liu S.-L."/>
            <person name="Chiang Y.-R."/>
            <person name="Fu H.-Y."/>
        </authorList>
    </citation>
    <scope>NUCLEOTIDE SEQUENCE</scope>
    <source>
        <strain evidence="7">THAL066</strain>
    </source>
</reference>
<evidence type="ECO:0000256" key="4">
    <source>
        <dbReference type="ARBA" id="ARBA00022980"/>
    </source>
</evidence>
<name>A0A7G5VUQ8_9RHOD</name>
<evidence type="ECO:0000313" key="7">
    <source>
        <dbReference type="EMBL" id="QMX77425.1"/>
    </source>
</evidence>
<dbReference type="GO" id="GO:0006412">
    <property type="term" value="P:translation"/>
    <property type="evidence" value="ECO:0007669"/>
    <property type="project" value="UniProtKB-UniRule"/>
</dbReference>
<comment type="similarity">
    <text evidence="1 6">Belongs to the bacterial ribosomal protein bS20 family.</text>
</comment>
<dbReference type="InterPro" id="IPR002583">
    <property type="entry name" value="Ribosomal_bS20"/>
</dbReference>
<sequence>MANIKSSIKRIRISERNRLRNQSIKSRIKTLLKTGHVDEIYSYIDKAVSKGIYHPNKAARMKSKYDRSHSSPTQ</sequence>
<comment type="subcellular location">
    <subcellularLocation>
        <location evidence="6">Plastid</location>
        <location evidence="6">Chloroplast</location>
    </subcellularLocation>
</comment>
<dbReference type="PANTHER" id="PTHR33398">
    <property type="entry name" value="30S RIBOSOMAL PROTEIN S20"/>
    <property type="match status" value="1"/>
</dbReference>
<comment type="function">
    <text evidence="6">Binds directly to 16S ribosomal RNA.</text>
</comment>
<dbReference type="EMBL" id="MN431657">
    <property type="protein sequence ID" value="QMX77425.1"/>
    <property type="molecule type" value="Genomic_DNA"/>
</dbReference>
<dbReference type="SUPFAM" id="SSF46992">
    <property type="entry name" value="Ribosomal protein S20"/>
    <property type="match status" value="1"/>
</dbReference>
<keyword evidence="5 6" id="KW-0687">Ribonucleoprotein</keyword>
<evidence type="ECO:0000256" key="3">
    <source>
        <dbReference type="ARBA" id="ARBA00022884"/>
    </source>
</evidence>
<organism evidence="7">
    <name type="scientific">Cyanidiococcus yangmingshanensis</name>
    <dbReference type="NCBI Taxonomy" id="2690220"/>
    <lineage>
        <taxon>Eukaryota</taxon>
        <taxon>Rhodophyta</taxon>
        <taxon>Bangiophyceae</taxon>
        <taxon>Cyanidiales</taxon>
        <taxon>Cyanidiaceae</taxon>
        <taxon>Cyanidiococcus</taxon>
    </lineage>
</organism>
<dbReference type="RefSeq" id="YP_009968324.1">
    <property type="nucleotide sequence ID" value="NC_051883.1"/>
</dbReference>
<keyword evidence="7" id="KW-0934">Plastid</keyword>
<evidence type="ECO:0000256" key="5">
    <source>
        <dbReference type="ARBA" id="ARBA00023274"/>
    </source>
</evidence>
<dbReference type="GeneID" id="60450336"/>
<evidence type="ECO:0000256" key="6">
    <source>
        <dbReference type="HAMAP-Rule" id="MF_00500"/>
    </source>
</evidence>
<proteinExistence type="inferred from homology"/>
<keyword evidence="7" id="KW-0150">Chloroplast</keyword>